<dbReference type="CDD" id="cd16376">
    <property type="entry name" value="Avd_like"/>
    <property type="match status" value="1"/>
</dbReference>
<evidence type="ECO:0000313" key="3">
    <source>
        <dbReference type="Proteomes" id="UP001156666"/>
    </source>
</evidence>
<dbReference type="InterPro" id="IPR055360">
    <property type="entry name" value="bAvd"/>
</dbReference>
<sequence length="93" mass="11030">MALQYDLLVFKQVYQVILKIFEYTKDFPKEYKLTLGQDLKMDGLQLVRSIYKANKSNGKWEYLESFLDKFELLKLEICLCVDLKILSIKKQAV</sequence>
<evidence type="ECO:0000313" key="2">
    <source>
        <dbReference type="EMBL" id="GLR18237.1"/>
    </source>
</evidence>
<dbReference type="InterPro" id="IPR036583">
    <property type="entry name" value="23S_rRNA_IVS_sf"/>
</dbReference>
<keyword evidence="3" id="KW-1185">Reference proteome</keyword>
<evidence type="ECO:0000259" key="1">
    <source>
        <dbReference type="Pfam" id="PF22296"/>
    </source>
</evidence>
<protein>
    <recommendedName>
        <fullName evidence="1">bAvd-like domain-containing protein</fullName>
    </recommendedName>
</protein>
<feature type="domain" description="bAvd-like" evidence="1">
    <location>
        <begin position="8"/>
        <end position="91"/>
    </location>
</feature>
<organism evidence="2 3">
    <name type="scientific">Portibacter lacus</name>
    <dbReference type="NCBI Taxonomy" id="1099794"/>
    <lineage>
        <taxon>Bacteria</taxon>
        <taxon>Pseudomonadati</taxon>
        <taxon>Bacteroidota</taxon>
        <taxon>Saprospiria</taxon>
        <taxon>Saprospirales</taxon>
        <taxon>Haliscomenobacteraceae</taxon>
        <taxon>Portibacter</taxon>
    </lineage>
</organism>
<gene>
    <name evidence="2" type="ORF">GCM10007940_28520</name>
</gene>
<dbReference type="Gene3D" id="1.20.1440.60">
    <property type="entry name" value="23S rRNA-intervening sequence"/>
    <property type="match status" value="1"/>
</dbReference>
<accession>A0AA37WF79</accession>
<reference evidence="2" key="2">
    <citation type="submission" date="2023-01" db="EMBL/GenBank/DDBJ databases">
        <title>Draft genome sequence of Portibacter lacus strain NBRC 108769.</title>
        <authorList>
            <person name="Sun Q."/>
            <person name="Mori K."/>
        </authorList>
    </citation>
    <scope>NUCLEOTIDE SEQUENCE</scope>
    <source>
        <strain evidence="2">NBRC 108769</strain>
    </source>
</reference>
<proteinExistence type="predicted"/>
<comment type="caution">
    <text evidence="2">The sequence shown here is derived from an EMBL/GenBank/DDBJ whole genome shotgun (WGS) entry which is preliminary data.</text>
</comment>
<dbReference type="EMBL" id="BSOH01000017">
    <property type="protein sequence ID" value="GLR18237.1"/>
    <property type="molecule type" value="Genomic_DNA"/>
</dbReference>
<dbReference type="AlphaFoldDB" id="A0AA37WF79"/>
<name>A0AA37WF79_9BACT</name>
<dbReference type="RefSeq" id="WP_235295601.1">
    <property type="nucleotide sequence ID" value="NZ_BSOH01000017.1"/>
</dbReference>
<dbReference type="Proteomes" id="UP001156666">
    <property type="component" value="Unassembled WGS sequence"/>
</dbReference>
<dbReference type="Pfam" id="PF22296">
    <property type="entry name" value="bAvd"/>
    <property type="match status" value="1"/>
</dbReference>
<reference evidence="2" key="1">
    <citation type="journal article" date="2014" name="Int. J. Syst. Evol. Microbiol.">
        <title>Complete genome sequence of Corynebacterium casei LMG S-19264T (=DSM 44701T), isolated from a smear-ripened cheese.</title>
        <authorList>
            <consortium name="US DOE Joint Genome Institute (JGI-PGF)"/>
            <person name="Walter F."/>
            <person name="Albersmeier A."/>
            <person name="Kalinowski J."/>
            <person name="Ruckert C."/>
        </authorList>
    </citation>
    <scope>NUCLEOTIDE SEQUENCE</scope>
    <source>
        <strain evidence="2">NBRC 108769</strain>
    </source>
</reference>